<dbReference type="InterPro" id="IPR001131">
    <property type="entry name" value="Peptidase_M24B_aminopep-P_CS"/>
</dbReference>
<evidence type="ECO:0000256" key="9">
    <source>
        <dbReference type="ARBA" id="ARBA00023211"/>
    </source>
</evidence>
<dbReference type="HOGENOM" id="CLU_017266_1_0_10"/>
<dbReference type="InterPro" id="IPR029149">
    <property type="entry name" value="Creatin/AminoP/Spt16_N"/>
</dbReference>
<reference key="2">
    <citation type="submission" date="2011-04" db="EMBL/GenBank/DDBJ databases">
        <title>Complete sequence of chromosome of Haliscomenobacter hydrossis DSM 1100.</title>
        <authorList>
            <consortium name="US DOE Joint Genome Institute (JGI-PGF)"/>
            <person name="Lucas S."/>
            <person name="Han J."/>
            <person name="Lapidus A."/>
            <person name="Bruce D."/>
            <person name="Goodwin L."/>
            <person name="Pitluck S."/>
            <person name="Peters L."/>
            <person name="Kyrpides N."/>
            <person name="Mavromatis K."/>
            <person name="Ivanova N."/>
            <person name="Ovchinnikova G."/>
            <person name="Pagani I."/>
            <person name="Daligault H."/>
            <person name="Detter J.C."/>
            <person name="Han C."/>
            <person name="Land M."/>
            <person name="Hauser L."/>
            <person name="Markowitz V."/>
            <person name="Cheng J.-F."/>
            <person name="Hugenholtz P."/>
            <person name="Woyke T."/>
            <person name="Wu D."/>
            <person name="Verbarg S."/>
            <person name="Frueling A."/>
            <person name="Brambilla E."/>
            <person name="Klenk H.-P."/>
            <person name="Eisen J.A."/>
        </authorList>
    </citation>
    <scope>NUCLEOTIDE SEQUENCE</scope>
    <source>
        <strain>DSM 1100</strain>
    </source>
</reference>
<dbReference type="Pfam" id="PF00557">
    <property type="entry name" value="Peptidase_M24"/>
    <property type="match status" value="1"/>
</dbReference>
<dbReference type="InterPro" id="IPR052433">
    <property type="entry name" value="X-Pro_dipept-like"/>
</dbReference>
<dbReference type="EMBL" id="CP002691">
    <property type="protein sequence ID" value="AEE53969.1"/>
    <property type="molecule type" value="Genomic_DNA"/>
</dbReference>
<proteinExistence type="inferred from homology"/>
<evidence type="ECO:0000256" key="1">
    <source>
        <dbReference type="ARBA" id="ARBA00001424"/>
    </source>
</evidence>
<evidence type="ECO:0000313" key="13">
    <source>
        <dbReference type="Proteomes" id="UP000008461"/>
    </source>
</evidence>
<organism evidence="12 13">
    <name type="scientific">Haliscomenobacter hydrossis (strain ATCC 27775 / DSM 1100 / LMG 10767 / O)</name>
    <dbReference type="NCBI Taxonomy" id="760192"/>
    <lineage>
        <taxon>Bacteria</taxon>
        <taxon>Pseudomonadati</taxon>
        <taxon>Bacteroidota</taxon>
        <taxon>Saprospiria</taxon>
        <taxon>Saprospirales</taxon>
        <taxon>Haliscomenobacteraceae</taxon>
        <taxon>Haliscomenobacter</taxon>
    </lineage>
</organism>
<accession>F4L3L9</accession>
<feature type="chain" id="PRO_5003310658" description="Xaa-Pro aminopeptidase" evidence="10">
    <location>
        <begin position="20"/>
        <end position="537"/>
    </location>
</feature>
<evidence type="ECO:0000256" key="3">
    <source>
        <dbReference type="ARBA" id="ARBA00008766"/>
    </source>
</evidence>
<keyword evidence="8" id="KW-0482">Metalloprotease</keyword>
<protein>
    <recommendedName>
        <fullName evidence="4">Xaa-Pro aminopeptidase</fullName>
        <ecNumber evidence="4">3.4.11.9</ecNumber>
    </recommendedName>
</protein>
<dbReference type="PRINTS" id="PR00599">
    <property type="entry name" value="MAPEPTIDASE"/>
</dbReference>
<keyword evidence="5" id="KW-0645">Protease</keyword>
<keyword evidence="6" id="KW-0479">Metal-binding</keyword>
<sequence length="537" mass="60771">MTRLTLLFGLCLLSIKVFAQDEPQDMLPADFHKSRREALRKLLPPQGVAVFFANAVRNRANDVDFLYHQDPDFYYLTGYLEPNAMLVLFADEQTDASGKKYTELFYAQSRDPQRERWDGKRLGPEGVKSKLGIDNTFDHKEFKDSKLDFTAFSKVLFFDFKNDVRDTYDGADLYDLILQFKDKAGIPPQFNGAKEVMYAQLREVNEENYKQVAETVFARYGRNPGMRNDEYLQAFIKAGTGKEAKKIVAKIPELPKNLDVNSLGGKMGQLRMIKSDAELKLLRKAVEVSCQGQVEVMKAMHPAMSEMEIRGIHEFVFRRYGSEYEGYPSIVGSGHNACVLHYVENNRQRVSTDLVLMDLGAEYHGYTADITRTIPADGTFSPEQKAIYNIVYEAQEAAFKVCKPGTPIRETTRICREIVDKRLVELGLVKAGEQHEYFPHGVSHHIGLDVHDRNTGAALAEGMVITVEPGVYIPPNSPCDPKWWGIGVRIEDDLLITKDGYELLSKGAPRTAEEIEKMMAQPSPLDAFLLPNLDKKN</sequence>
<comment type="cofactor">
    <cofactor evidence="2">
        <name>Mn(2+)</name>
        <dbReference type="ChEBI" id="CHEBI:29035"/>
    </cofactor>
</comment>
<dbReference type="Proteomes" id="UP000008461">
    <property type="component" value="Chromosome"/>
</dbReference>
<comment type="similarity">
    <text evidence="3">Belongs to the peptidase M24B family.</text>
</comment>
<evidence type="ECO:0000256" key="8">
    <source>
        <dbReference type="ARBA" id="ARBA00023049"/>
    </source>
</evidence>
<dbReference type="RefSeq" id="WP_013768491.1">
    <property type="nucleotide sequence ID" value="NC_015510.1"/>
</dbReference>
<dbReference type="SUPFAM" id="SSF55920">
    <property type="entry name" value="Creatinase/aminopeptidase"/>
    <property type="match status" value="1"/>
</dbReference>
<dbReference type="InterPro" id="IPR001714">
    <property type="entry name" value="Pept_M24_MAP"/>
</dbReference>
<evidence type="ECO:0000256" key="2">
    <source>
        <dbReference type="ARBA" id="ARBA00001936"/>
    </source>
</evidence>
<evidence type="ECO:0000259" key="11">
    <source>
        <dbReference type="SMART" id="SM01011"/>
    </source>
</evidence>
<evidence type="ECO:0000256" key="5">
    <source>
        <dbReference type="ARBA" id="ARBA00022670"/>
    </source>
</evidence>
<keyword evidence="7" id="KW-0378">Hydrolase</keyword>
<reference evidence="12 13" key="1">
    <citation type="journal article" date="2011" name="Stand. Genomic Sci.">
        <title>Complete genome sequence of Haliscomenobacter hydrossis type strain (O).</title>
        <authorList>
            <consortium name="US DOE Joint Genome Institute (JGI-PGF)"/>
            <person name="Daligault H."/>
            <person name="Lapidus A."/>
            <person name="Zeytun A."/>
            <person name="Nolan M."/>
            <person name="Lucas S."/>
            <person name="Del Rio T.G."/>
            <person name="Tice H."/>
            <person name="Cheng J.F."/>
            <person name="Tapia R."/>
            <person name="Han C."/>
            <person name="Goodwin L."/>
            <person name="Pitluck S."/>
            <person name="Liolios K."/>
            <person name="Pagani I."/>
            <person name="Ivanova N."/>
            <person name="Huntemann M."/>
            <person name="Mavromatis K."/>
            <person name="Mikhailova N."/>
            <person name="Pati A."/>
            <person name="Chen A."/>
            <person name="Palaniappan K."/>
            <person name="Land M."/>
            <person name="Hauser L."/>
            <person name="Brambilla E.M."/>
            <person name="Rohde M."/>
            <person name="Verbarg S."/>
            <person name="Goker M."/>
            <person name="Bristow J."/>
            <person name="Eisen J.A."/>
            <person name="Markowitz V."/>
            <person name="Hugenholtz P."/>
            <person name="Kyrpides N.C."/>
            <person name="Klenk H.P."/>
            <person name="Woyke T."/>
        </authorList>
    </citation>
    <scope>NUCLEOTIDE SEQUENCE [LARGE SCALE GENOMIC DNA]</scope>
    <source>
        <strain evidence="13">ATCC 27775 / DSM 1100 / LMG 10767 / O</strain>
    </source>
</reference>
<dbReference type="InterPro" id="IPR036005">
    <property type="entry name" value="Creatinase/aminopeptidase-like"/>
</dbReference>
<dbReference type="GO" id="GO:0070006">
    <property type="term" value="F:metalloaminopeptidase activity"/>
    <property type="evidence" value="ECO:0007669"/>
    <property type="project" value="InterPro"/>
</dbReference>
<dbReference type="EC" id="3.4.11.9" evidence="4"/>
<keyword evidence="9" id="KW-0464">Manganese</keyword>
<evidence type="ECO:0000256" key="6">
    <source>
        <dbReference type="ARBA" id="ARBA00022723"/>
    </source>
</evidence>
<dbReference type="SUPFAM" id="SSF53092">
    <property type="entry name" value="Creatinase/prolidase N-terminal domain"/>
    <property type="match status" value="1"/>
</dbReference>
<dbReference type="eggNOG" id="COG0006">
    <property type="taxonomic scope" value="Bacteria"/>
</dbReference>
<dbReference type="GO" id="GO:0006508">
    <property type="term" value="P:proteolysis"/>
    <property type="evidence" value="ECO:0007669"/>
    <property type="project" value="UniProtKB-KW"/>
</dbReference>
<feature type="signal peptide" evidence="10">
    <location>
        <begin position="1"/>
        <end position="19"/>
    </location>
</feature>
<dbReference type="STRING" id="760192.Halhy_6147"/>
<dbReference type="Pfam" id="PF05195">
    <property type="entry name" value="AMP_N"/>
    <property type="match status" value="1"/>
</dbReference>
<name>F4L3L9_HALH1</name>
<dbReference type="OrthoDB" id="9806388at2"/>
<dbReference type="KEGG" id="hhy:Halhy_6147"/>
<keyword evidence="10" id="KW-0732">Signal</keyword>
<gene>
    <name evidence="12" type="ordered locus">Halhy_6147</name>
</gene>
<dbReference type="Gene3D" id="3.90.230.10">
    <property type="entry name" value="Creatinase/methionine aminopeptidase superfamily"/>
    <property type="match status" value="1"/>
</dbReference>
<feature type="domain" description="Aminopeptidase P N-terminal" evidence="11">
    <location>
        <begin position="27"/>
        <end position="166"/>
    </location>
</feature>
<keyword evidence="13" id="KW-1185">Reference proteome</keyword>
<dbReference type="InterPro" id="IPR000994">
    <property type="entry name" value="Pept_M24"/>
</dbReference>
<dbReference type="SMART" id="SM01011">
    <property type="entry name" value="AMP_N"/>
    <property type="match status" value="1"/>
</dbReference>
<dbReference type="AlphaFoldDB" id="F4L3L9"/>
<evidence type="ECO:0000256" key="4">
    <source>
        <dbReference type="ARBA" id="ARBA00012574"/>
    </source>
</evidence>
<evidence type="ECO:0000256" key="10">
    <source>
        <dbReference type="SAM" id="SignalP"/>
    </source>
</evidence>
<dbReference type="Gene3D" id="3.40.350.10">
    <property type="entry name" value="Creatinase/prolidase N-terminal domain"/>
    <property type="match status" value="1"/>
</dbReference>
<evidence type="ECO:0000313" key="12">
    <source>
        <dbReference type="EMBL" id="AEE53969.1"/>
    </source>
</evidence>
<dbReference type="GO" id="GO:0030145">
    <property type="term" value="F:manganese ion binding"/>
    <property type="evidence" value="ECO:0007669"/>
    <property type="project" value="InterPro"/>
</dbReference>
<comment type="catalytic activity">
    <reaction evidence="1">
        <text>Release of any N-terminal amino acid, including proline, that is linked to proline, even from a dipeptide or tripeptide.</text>
        <dbReference type="EC" id="3.4.11.9"/>
    </reaction>
</comment>
<dbReference type="CDD" id="cd01087">
    <property type="entry name" value="Prolidase"/>
    <property type="match status" value="1"/>
</dbReference>
<evidence type="ECO:0000256" key="7">
    <source>
        <dbReference type="ARBA" id="ARBA00022801"/>
    </source>
</evidence>
<dbReference type="PANTHER" id="PTHR43226:SF4">
    <property type="entry name" value="XAA-PRO AMINOPEPTIDASE 3"/>
    <property type="match status" value="1"/>
</dbReference>
<dbReference type="PANTHER" id="PTHR43226">
    <property type="entry name" value="XAA-PRO AMINOPEPTIDASE 3"/>
    <property type="match status" value="1"/>
</dbReference>
<dbReference type="InterPro" id="IPR007865">
    <property type="entry name" value="Aminopep_P_N"/>
</dbReference>
<dbReference type="PROSITE" id="PS00491">
    <property type="entry name" value="PROLINE_PEPTIDASE"/>
    <property type="match status" value="1"/>
</dbReference>